<dbReference type="GO" id="GO:0051537">
    <property type="term" value="F:2 iron, 2 sulfur cluster binding"/>
    <property type="evidence" value="ECO:0007669"/>
    <property type="project" value="UniProtKB-KW"/>
</dbReference>
<reference evidence="10" key="1">
    <citation type="submission" date="2023-08" db="EMBL/GenBank/DDBJ databases">
        <authorList>
            <person name="Messyasz A."/>
            <person name="Mannisto M.K."/>
            <person name="Kerkhof L.J."/>
            <person name="Haggblom M."/>
        </authorList>
    </citation>
    <scope>NUCLEOTIDE SEQUENCE</scope>
    <source>
        <strain evidence="10">X5P6</strain>
    </source>
</reference>
<dbReference type="RefSeq" id="WP_353063170.1">
    <property type="nucleotide sequence ID" value="NZ_CP132942.1"/>
</dbReference>
<dbReference type="Pfam" id="PF07992">
    <property type="entry name" value="Pyr_redox_2"/>
    <property type="match status" value="1"/>
</dbReference>
<reference evidence="10" key="2">
    <citation type="journal article" date="2024" name="Environ. Microbiol.">
        <title>Genome analysis and description of Tunturibacter gen. nov. expands the diversity of Terriglobia in tundra soils.</title>
        <authorList>
            <person name="Messyasz A."/>
            <person name="Mannisto M.K."/>
            <person name="Kerkhof L.J."/>
            <person name="Haggblom M.M."/>
        </authorList>
    </citation>
    <scope>NUCLEOTIDE SEQUENCE</scope>
    <source>
        <strain evidence="10">X5P6</strain>
    </source>
</reference>
<evidence type="ECO:0000256" key="1">
    <source>
        <dbReference type="ARBA" id="ARBA00001974"/>
    </source>
</evidence>
<dbReference type="KEGG" id="tpsc:RBB77_18065"/>
<dbReference type="EMBL" id="CP132942">
    <property type="protein sequence ID" value="XCB32328.1"/>
    <property type="molecule type" value="Genomic_DNA"/>
</dbReference>
<gene>
    <name evidence="10" type="ORF">RBB77_18065</name>
</gene>
<name>A0AAU7ZMQ9_9BACT</name>
<dbReference type="SUPFAM" id="SSF50022">
    <property type="entry name" value="ISP domain"/>
    <property type="match status" value="1"/>
</dbReference>
<dbReference type="Gene3D" id="2.102.10.10">
    <property type="entry name" value="Rieske [2Fe-2S] iron-sulphur domain"/>
    <property type="match status" value="1"/>
</dbReference>
<comment type="cofactor">
    <cofactor evidence="1">
        <name>FAD</name>
        <dbReference type="ChEBI" id="CHEBI:57692"/>
    </cofactor>
</comment>
<dbReference type="GO" id="GO:0046872">
    <property type="term" value="F:metal ion binding"/>
    <property type="evidence" value="ECO:0007669"/>
    <property type="project" value="UniProtKB-KW"/>
</dbReference>
<keyword evidence="7" id="KW-0408">Iron</keyword>
<dbReference type="InterPro" id="IPR050446">
    <property type="entry name" value="FAD-oxidoreductase/Apoptosis"/>
</dbReference>
<protein>
    <submittedName>
        <fullName evidence="10">FAD-dependent oxidoreductase</fullName>
    </submittedName>
</protein>
<dbReference type="PRINTS" id="PR00368">
    <property type="entry name" value="FADPNR"/>
</dbReference>
<keyword evidence="8" id="KW-0411">Iron-sulfur</keyword>
<accession>A0AAU7ZMQ9</accession>
<evidence type="ECO:0000256" key="8">
    <source>
        <dbReference type="ARBA" id="ARBA00023014"/>
    </source>
</evidence>
<keyword evidence="6" id="KW-0560">Oxidoreductase</keyword>
<evidence type="ECO:0000256" key="5">
    <source>
        <dbReference type="ARBA" id="ARBA00022827"/>
    </source>
</evidence>
<evidence type="ECO:0000256" key="4">
    <source>
        <dbReference type="ARBA" id="ARBA00022723"/>
    </source>
</evidence>
<evidence type="ECO:0000256" key="6">
    <source>
        <dbReference type="ARBA" id="ARBA00023002"/>
    </source>
</evidence>
<proteinExistence type="predicted"/>
<evidence type="ECO:0000259" key="9">
    <source>
        <dbReference type="PROSITE" id="PS51296"/>
    </source>
</evidence>
<dbReference type="InterPro" id="IPR036188">
    <property type="entry name" value="FAD/NAD-bd_sf"/>
</dbReference>
<dbReference type="GO" id="GO:0016651">
    <property type="term" value="F:oxidoreductase activity, acting on NAD(P)H"/>
    <property type="evidence" value="ECO:0007669"/>
    <property type="project" value="TreeGrafter"/>
</dbReference>
<keyword evidence="3" id="KW-0001">2Fe-2S</keyword>
<evidence type="ECO:0000256" key="2">
    <source>
        <dbReference type="ARBA" id="ARBA00022630"/>
    </source>
</evidence>
<dbReference type="InterPro" id="IPR017941">
    <property type="entry name" value="Rieske_2Fe-2S"/>
</dbReference>
<keyword evidence="5" id="KW-0274">FAD</keyword>
<evidence type="ECO:0000256" key="7">
    <source>
        <dbReference type="ARBA" id="ARBA00023004"/>
    </source>
</evidence>
<keyword evidence="2" id="KW-0285">Flavoprotein</keyword>
<dbReference type="Gene3D" id="3.50.50.60">
    <property type="entry name" value="FAD/NAD(P)-binding domain"/>
    <property type="match status" value="2"/>
</dbReference>
<dbReference type="PANTHER" id="PTHR43557">
    <property type="entry name" value="APOPTOSIS-INDUCING FACTOR 1"/>
    <property type="match status" value="1"/>
</dbReference>
<dbReference type="InterPro" id="IPR028202">
    <property type="entry name" value="Reductase_C"/>
</dbReference>
<dbReference type="AlphaFoldDB" id="A0AAU7ZMQ9"/>
<dbReference type="PANTHER" id="PTHR43557:SF2">
    <property type="entry name" value="RIESKE DOMAIN-CONTAINING PROTEIN-RELATED"/>
    <property type="match status" value="1"/>
</dbReference>
<keyword evidence="4" id="KW-0479">Metal-binding</keyword>
<dbReference type="InterPro" id="IPR016156">
    <property type="entry name" value="FAD/NAD-linked_Rdtase_dimer_sf"/>
</dbReference>
<dbReference type="Pfam" id="PF00355">
    <property type="entry name" value="Rieske"/>
    <property type="match status" value="1"/>
</dbReference>
<organism evidence="10">
    <name type="scientific">Tunturiibacter psychrotolerans</name>
    <dbReference type="NCBI Taxonomy" id="3069686"/>
    <lineage>
        <taxon>Bacteria</taxon>
        <taxon>Pseudomonadati</taxon>
        <taxon>Acidobacteriota</taxon>
        <taxon>Terriglobia</taxon>
        <taxon>Terriglobales</taxon>
        <taxon>Acidobacteriaceae</taxon>
        <taxon>Tunturiibacter</taxon>
    </lineage>
</organism>
<dbReference type="Pfam" id="PF14759">
    <property type="entry name" value="Reductase_C"/>
    <property type="match status" value="1"/>
</dbReference>
<dbReference type="PROSITE" id="PS51296">
    <property type="entry name" value="RIESKE"/>
    <property type="match status" value="1"/>
</dbReference>
<dbReference type="GO" id="GO:0005737">
    <property type="term" value="C:cytoplasm"/>
    <property type="evidence" value="ECO:0007669"/>
    <property type="project" value="TreeGrafter"/>
</dbReference>
<sequence length="506" mass="55644">MPEFPLHGVADLKENEKKLVSAGKAKILVLRHQGKLSAFQSNCPHAGGPLEKGAICNGRLVCPWHMGTFRIPDGQLIEPPAMDSLETYPLRIEGSSVFVTFPTAKAVERPTKVSPSIVGKKRMVIVGAGAAGSMAAKTLREEGFCGEIVVVDPRHEEPIDRTMLTKMALTDKTPANRVQLHCLDRLDVIRLRSSVKSLRADRGLITLSDGRTVRFDAALVATGGTPKRLPMQHPENVHTIRHIDDLSGLRSIARKGRHAIVLGTSFIGMEAASALRQRGLTVTVIGKERLPFEQQFGSNIASALLSLHKRKGVGLVLGVNTLQVTSRNVLVDQNGRSRRINGDFVILGVGVEPSLNFEHDLPLAADGGVLTDESLRARDKVWVAGDIANVAGLRIEHWRVAQQHGMHAAKQMLGQRTPLRNVPFFWTYHFEKTIKYLGHADTWDDVSITGDVRRLNFIALLSRRDEVIAVVSCDRDEETALLAELMRKPISSKQARKAIQSIRRNG</sequence>
<dbReference type="SUPFAM" id="SSF51905">
    <property type="entry name" value="FAD/NAD(P)-binding domain"/>
    <property type="match status" value="2"/>
</dbReference>
<dbReference type="Gene3D" id="3.30.390.30">
    <property type="match status" value="1"/>
</dbReference>
<evidence type="ECO:0000256" key="3">
    <source>
        <dbReference type="ARBA" id="ARBA00022714"/>
    </source>
</evidence>
<evidence type="ECO:0000313" key="10">
    <source>
        <dbReference type="EMBL" id="XCB32328.1"/>
    </source>
</evidence>
<dbReference type="InterPro" id="IPR036922">
    <property type="entry name" value="Rieske_2Fe-2S_sf"/>
</dbReference>
<dbReference type="SUPFAM" id="SSF55424">
    <property type="entry name" value="FAD/NAD-linked reductases, dimerisation (C-terminal) domain"/>
    <property type="match status" value="1"/>
</dbReference>
<feature type="domain" description="Rieske" evidence="9">
    <location>
        <begin position="4"/>
        <end position="99"/>
    </location>
</feature>
<dbReference type="InterPro" id="IPR023753">
    <property type="entry name" value="FAD/NAD-binding_dom"/>
</dbReference>